<dbReference type="Proteomes" id="UP001153365">
    <property type="component" value="Unassembled WGS sequence"/>
</dbReference>
<name>A0AAV0B8R0_PHAPC</name>
<evidence type="ECO:0000313" key="2">
    <source>
        <dbReference type="EMBL" id="CAH7682040.1"/>
    </source>
</evidence>
<dbReference type="InterPro" id="IPR046798">
    <property type="entry name" value="2OG-FeII_Oxy_6"/>
</dbReference>
<organism evidence="2 3">
    <name type="scientific">Phakopsora pachyrhizi</name>
    <name type="common">Asian soybean rust disease fungus</name>
    <dbReference type="NCBI Taxonomy" id="170000"/>
    <lineage>
        <taxon>Eukaryota</taxon>
        <taxon>Fungi</taxon>
        <taxon>Dikarya</taxon>
        <taxon>Basidiomycota</taxon>
        <taxon>Pucciniomycotina</taxon>
        <taxon>Pucciniomycetes</taxon>
        <taxon>Pucciniales</taxon>
        <taxon>Phakopsoraceae</taxon>
        <taxon>Phakopsora</taxon>
    </lineage>
</organism>
<evidence type="ECO:0000313" key="3">
    <source>
        <dbReference type="Proteomes" id="UP001153365"/>
    </source>
</evidence>
<evidence type="ECO:0000259" key="1">
    <source>
        <dbReference type="Pfam" id="PF20515"/>
    </source>
</evidence>
<feature type="domain" description="Tet-like 2OG-Fe(II) oxygenase" evidence="1">
    <location>
        <begin position="97"/>
        <end position="303"/>
    </location>
</feature>
<dbReference type="Pfam" id="PF20515">
    <property type="entry name" value="2OG-FeII_Oxy_6"/>
    <property type="match status" value="1"/>
</dbReference>
<dbReference type="EMBL" id="CALTRL010003814">
    <property type="protein sequence ID" value="CAH7682040.1"/>
    <property type="molecule type" value="Genomic_DNA"/>
</dbReference>
<accession>A0AAV0B8R0</accession>
<comment type="caution">
    <text evidence="2">The sequence shown here is derived from an EMBL/GenBank/DDBJ whole genome shotgun (WGS) entry which is preliminary data.</text>
</comment>
<protein>
    <submittedName>
        <fullName evidence="2">Expressed protein</fullName>
    </submittedName>
</protein>
<reference evidence="2" key="1">
    <citation type="submission" date="2022-06" db="EMBL/GenBank/DDBJ databases">
        <authorList>
            <consortium name="SYNGENTA / RWTH Aachen University"/>
        </authorList>
    </citation>
    <scope>NUCLEOTIDE SEQUENCE</scope>
</reference>
<keyword evidence="3" id="KW-1185">Reference proteome</keyword>
<proteinExistence type="predicted"/>
<gene>
    <name evidence="2" type="ORF">PPACK8108_LOCUS14735</name>
</gene>
<sequence length="353" mass="40354">MKDLKKVIKKALGSLYYARKSKKARSYRQKAMGLISTKEAKQMFWFLPKIDKPTCNQGQVRCKDITYVHFGRNVFYLKQGRVFMGIAEFLPFSEMSDSEFNDWNEVTKTLFNEKRIVREIRSASNSSSGSMFSTGWRKSSVKSELYGLTINKKKVQRNKELWEARKAKLEKVEAVLSSSFSNVADVLFTTARETFQQSGAPSFSSVSKSDKNTQNSFGSCLTATYGGFSNEPQISSDFHEVGASWWVQVNKKTGQISKDPSEFVKGGKFTFPNEKLEIDFSKTDGICQVFWMKNKFYHQILPSIDTKTDTRLCITVHTSKRLVNAVKKNYAGEFENKSDVYVKDSLYIVDQLK</sequence>
<dbReference type="AlphaFoldDB" id="A0AAV0B8R0"/>